<dbReference type="PANTHER" id="PTHR23501">
    <property type="entry name" value="MAJOR FACILITATOR SUPERFAMILY"/>
    <property type="match status" value="1"/>
</dbReference>
<comment type="similarity">
    <text evidence="2">Belongs to the major facilitator superfamily. TCR/Tet family.</text>
</comment>
<proteinExistence type="inferred from homology"/>
<organism evidence="9 10">
    <name type="scientific">Penicillium vulpinum</name>
    <dbReference type="NCBI Taxonomy" id="29845"/>
    <lineage>
        <taxon>Eukaryota</taxon>
        <taxon>Fungi</taxon>
        <taxon>Dikarya</taxon>
        <taxon>Ascomycota</taxon>
        <taxon>Pezizomycotina</taxon>
        <taxon>Eurotiomycetes</taxon>
        <taxon>Eurotiomycetidae</taxon>
        <taxon>Eurotiales</taxon>
        <taxon>Aspergillaceae</taxon>
        <taxon>Penicillium</taxon>
    </lineage>
</organism>
<evidence type="ECO:0000256" key="5">
    <source>
        <dbReference type="ARBA" id="ARBA00023136"/>
    </source>
</evidence>
<feature type="transmembrane region" description="Helical" evidence="7">
    <location>
        <begin position="157"/>
        <end position="177"/>
    </location>
</feature>
<feature type="transmembrane region" description="Helical" evidence="7">
    <location>
        <begin position="130"/>
        <end position="151"/>
    </location>
</feature>
<accession>A0A1V6RHK9</accession>
<keyword evidence="10" id="KW-1185">Reference proteome</keyword>
<feature type="transmembrane region" description="Helical" evidence="7">
    <location>
        <begin position="100"/>
        <end position="118"/>
    </location>
</feature>
<sequence length="542" mass="58210">MEKISSDPPAQEIQSDAPDEGELDRPPASTWTVVSLTIALCLGIFCMSLDVTIITTAIPRITDQFDSLNDVGWYGSSFLLTNCATTLAFGKFYTFYSTKWVYLSALFLFEVGSLVCGVTPTSVGLILGRCIAGVGAGGLFSGSLLIIAQTVPLHRRPIFTALLGSMYGIASVAGPPLGGALTDRVSWRWCFYINLPIGAVTATFVLFFFHAPKSVKRRPELRKLLGELDPIGSFFFLPAIVCLLLALQWGGTEYAWNNPRIIVLFVLTGVLLLVFVAVQIYEKEKATLPPHIVKNRNIWSSAWFAITLNGAYFVFIYYLPIWFQTIKAASATKSGVMNLPSIIAVVIVSILSGVLVTISGYYNPVMIMSAVALSIGAGLLSTLKTDSGSGEWIGYQILMGIGVGLGMQQPFIVVQNVLPDVDIPTGTAVVTFAQTLGGAIFISVGQNIFQNQFAHAMRLEDLSAEIATALAAGTTTLRKNLPAELLPAVLRSYNSAITEAFYVGVALAALSIFGTIGLEWKSVKKPRNTTPNDEAAVAAESG</sequence>
<feature type="domain" description="Major facilitator superfamily (MFS) profile" evidence="8">
    <location>
        <begin position="36"/>
        <end position="523"/>
    </location>
</feature>
<dbReference type="FunFam" id="1.20.1250.20:FF:000196">
    <property type="entry name" value="MFS toxin efflux pump (AflT)"/>
    <property type="match status" value="1"/>
</dbReference>
<comment type="subcellular location">
    <subcellularLocation>
        <location evidence="1">Membrane</location>
        <topology evidence="1">Multi-pass membrane protein</topology>
    </subcellularLocation>
</comment>
<evidence type="ECO:0000313" key="9">
    <source>
        <dbReference type="EMBL" id="OQE01292.1"/>
    </source>
</evidence>
<evidence type="ECO:0000259" key="8">
    <source>
        <dbReference type="PROSITE" id="PS50850"/>
    </source>
</evidence>
<dbReference type="PANTHER" id="PTHR23501:SF199">
    <property type="entry name" value="MFS EFFLUX TRANSPORTER INPD-RELATED"/>
    <property type="match status" value="1"/>
</dbReference>
<feature type="transmembrane region" description="Helical" evidence="7">
    <location>
        <begin position="500"/>
        <end position="518"/>
    </location>
</feature>
<feature type="transmembrane region" description="Helical" evidence="7">
    <location>
        <begin position="33"/>
        <end position="59"/>
    </location>
</feature>
<feature type="transmembrane region" description="Helical" evidence="7">
    <location>
        <begin position="301"/>
        <end position="323"/>
    </location>
</feature>
<comment type="caution">
    <text evidence="9">The sequence shown here is derived from an EMBL/GenBank/DDBJ whole genome shotgun (WGS) entry which is preliminary data.</text>
</comment>
<dbReference type="OrthoDB" id="10021397at2759"/>
<feature type="transmembrane region" description="Helical" evidence="7">
    <location>
        <begin position="71"/>
        <end position="94"/>
    </location>
</feature>
<dbReference type="Proteomes" id="UP000191518">
    <property type="component" value="Unassembled WGS sequence"/>
</dbReference>
<evidence type="ECO:0000313" key="10">
    <source>
        <dbReference type="Proteomes" id="UP000191518"/>
    </source>
</evidence>
<feature type="transmembrane region" description="Helical" evidence="7">
    <location>
        <begin position="261"/>
        <end position="281"/>
    </location>
</feature>
<keyword evidence="3 7" id="KW-0812">Transmembrane</keyword>
<evidence type="ECO:0000256" key="4">
    <source>
        <dbReference type="ARBA" id="ARBA00022989"/>
    </source>
</evidence>
<reference evidence="10" key="1">
    <citation type="journal article" date="2017" name="Nat. Microbiol.">
        <title>Global analysis of biosynthetic gene clusters reveals vast potential of secondary metabolite production in Penicillium species.</title>
        <authorList>
            <person name="Nielsen J.C."/>
            <person name="Grijseels S."/>
            <person name="Prigent S."/>
            <person name="Ji B."/>
            <person name="Dainat J."/>
            <person name="Nielsen K.F."/>
            <person name="Frisvad J.C."/>
            <person name="Workman M."/>
            <person name="Nielsen J."/>
        </authorList>
    </citation>
    <scope>NUCLEOTIDE SEQUENCE [LARGE SCALE GENOMIC DNA]</scope>
    <source>
        <strain evidence="10">IBT 29486</strain>
    </source>
</reference>
<dbReference type="Gene3D" id="1.20.1250.20">
    <property type="entry name" value="MFS general substrate transporter like domains"/>
    <property type="match status" value="2"/>
</dbReference>
<evidence type="ECO:0000256" key="6">
    <source>
        <dbReference type="SAM" id="MobiDB-lite"/>
    </source>
</evidence>
<protein>
    <recommendedName>
        <fullName evidence="8">Major facilitator superfamily (MFS) profile domain-containing protein</fullName>
    </recommendedName>
</protein>
<evidence type="ECO:0000256" key="2">
    <source>
        <dbReference type="ARBA" id="ARBA00007520"/>
    </source>
</evidence>
<dbReference type="InterPro" id="IPR011701">
    <property type="entry name" value="MFS"/>
</dbReference>
<dbReference type="Pfam" id="PF07690">
    <property type="entry name" value="MFS_1"/>
    <property type="match status" value="1"/>
</dbReference>
<feature type="transmembrane region" description="Helical" evidence="7">
    <location>
        <begin position="335"/>
        <end position="355"/>
    </location>
</feature>
<dbReference type="InterPro" id="IPR020846">
    <property type="entry name" value="MFS_dom"/>
</dbReference>
<dbReference type="GO" id="GO:0022857">
    <property type="term" value="F:transmembrane transporter activity"/>
    <property type="evidence" value="ECO:0007669"/>
    <property type="project" value="InterPro"/>
</dbReference>
<name>A0A1V6RHK9_9EURO</name>
<dbReference type="PROSITE" id="PS50850">
    <property type="entry name" value="MFS"/>
    <property type="match status" value="1"/>
</dbReference>
<dbReference type="GO" id="GO:0005886">
    <property type="term" value="C:plasma membrane"/>
    <property type="evidence" value="ECO:0007669"/>
    <property type="project" value="TreeGrafter"/>
</dbReference>
<feature type="transmembrane region" description="Helical" evidence="7">
    <location>
        <begin position="392"/>
        <end position="412"/>
    </location>
</feature>
<feature type="transmembrane region" description="Helical" evidence="7">
    <location>
        <begin position="361"/>
        <end position="380"/>
    </location>
</feature>
<feature type="transmembrane region" description="Helical" evidence="7">
    <location>
        <begin position="189"/>
        <end position="211"/>
    </location>
</feature>
<dbReference type="InterPro" id="IPR036259">
    <property type="entry name" value="MFS_trans_sf"/>
</dbReference>
<dbReference type="EMBL" id="MDYP01000043">
    <property type="protein sequence ID" value="OQE01292.1"/>
    <property type="molecule type" value="Genomic_DNA"/>
</dbReference>
<dbReference type="CDD" id="cd17502">
    <property type="entry name" value="MFS_Azr1_MDR_like"/>
    <property type="match status" value="1"/>
</dbReference>
<dbReference type="SUPFAM" id="SSF103473">
    <property type="entry name" value="MFS general substrate transporter"/>
    <property type="match status" value="1"/>
</dbReference>
<evidence type="ECO:0000256" key="7">
    <source>
        <dbReference type="SAM" id="Phobius"/>
    </source>
</evidence>
<dbReference type="AlphaFoldDB" id="A0A1V6RHK9"/>
<keyword evidence="5 7" id="KW-0472">Membrane</keyword>
<dbReference type="PROSITE" id="PS00217">
    <property type="entry name" value="SUGAR_TRANSPORT_2"/>
    <property type="match status" value="1"/>
</dbReference>
<feature type="transmembrane region" description="Helical" evidence="7">
    <location>
        <begin position="231"/>
        <end position="249"/>
    </location>
</feature>
<feature type="region of interest" description="Disordered" evidence="6">
    <location>
        <begin position="1"/>
        <end position="26"/>
    </location>
</feature>
<keyword evidence="4 7" id="KW-1133">Transmembrane helix</keyword>
<evidence type="ECO:0000256" key="1">
    <source>
        <dbReference type="ARBA" id="ARBA00004141"/>
    </source>
</evidence>
<evidence type="ECO:0000256" key="3">
    <source>
        <dbReference type="ARBA" id="ARBA00022692"/>
    </source>
</evidence>
<dbReference type="FunFam" id="1.20.1720.10:FF:000012">
    <property type="entry name" value="MFS toxin efflux pump (AflT)"/>
    <property type="match status" value="1"/>
</dbReference>
<dbReference type="InterPro" id="IPR005829">
    <property type="entry name" value="Sugar_transporter_CS"/>
</dbReference>
<gene>
    <name evidence="9" type="ORF">PENVUL_c043G09603</name>
</gene>